<name>Q8VJR4_MYCTO</name>
<accession>Q8VJR4</accession>
<feature type="region of interest" description="Disordered" evidence="1">
    <location>
        <begin position="52"/>
        <end position="192"/>
    </location>
</feature>
<sequence length="192" mass="22156">MTGIWLTPLIRPRRWRFCGYPRGLKGQRLDIYDVDDLAINKVRVGAALAEGPGHVGRRIGRQWHVPQETAHGDRGQPGSSERPDRRHQQQQPHRRGDQTRNKHQDRGNGDQRAVTQCASWFRQAGSQPQEPSAELPATERRQQTEPEDERRQQHQQSPAKPDRRRQRENHRELDDGVAEQQPRHHVTPTSAG</sequence>
<proteinExistence type="predicted"/>
<feature type="compositionally biased region" description="Basic and acidic residues" evidence="1">
    <location>
        <begin position="94"/>
        <end position="109"/>
    </location>
</feature>
<evidence type="ECO:0000256" key="1">
    <source>
        <dbReference type="SAM" id="MobiDB-lite"/>
    </source>
</evidence>
<protein>
    <submittedName>
        <fullName evidence="2">Uncharacterized protein</fullName>
    </submittedName>
</protein>
<dbReference type="KEGG" id="mtc:MT2113"/>
<evidence type="ECO:0000313" key="3">
    <source>
        <dbReference type="Proteomes" id="UP000001020"/>
    </source>
</evidence>
<dbReference type="AlphaFoldDB" id="Q8VJR4"/>
<dbReference type="HOGENOM" id="CLU_1413816_0_0_11"/>
<dbReference type="Proteomes" id="UP000001020">
    <property type="component" value="Chromosome"/>
</dbReference>
<dbReference type="EMBL" id="AE000516">
    <property type="protein sequence ID" value="AAK46392.1"/>
    <property type="molecule type" value="Genomic_DNA"/>
</dbReference>
<feature type="compositionally biased region" description="Polar residues" evidence="1">
    <location>
        <begin position="113"/>
        <end position="130"/>
    </location>
</feature>
<keyword evidence="3" id="KW-1185">Reference proteome</keyword>
<gene>
    <name evidence="2" type="ordered locus">MT2113</name>
</gene>
<evidence type="ECO:0000313" key="2">
    <source>
        <dbReference type="EMBL" id="AAK46392.1"/>
    </source>
</evidence>
<reference evidence="2 3" key="1">
    <citation type="journal article" date="2002" name="J. Bacteriol.">
        <title>Whole-genome comparison of Mycobacterium tuberculosis clinical and laboratory strains.</title>
        <authorList>
            <person name="Fleischmann R.D."/>
            <person name="Alland D."/>
            <person name="Eisen J.A."/>
            <person name="Carpenter L."/>
            <person name="White O."/>
            <person name="Peterson J."/>
            <person name="DeBoy R."/>
            <person name="Dodson R."/>
            <person name="Gwinn M."/>
            <person name="Haft D."/>
            <person name="Hickey E."/>
            <person name="Kolonay J.F."/>
            <person name="Nelson W.C."/>
            <person name="Umayam L.A."/>
            <person name="Ermolaeva M."/>
            <person name="Salzberg S.L."/>
            <person name="Delcher A."/>
            <person name="Utterback T."/>
            <person name="Weidman J."/>
            <person name="Khouri H."/>
            <person name="Gill J."/>
            <person name="Mikula A."/>
            <person name="Bishai W."/>
            <person name="Jacobs Jr W.R.Jr."/>
            <person name="Venter J.C."/>
            <person name="Fraser C.M."/>
        </authorList>
    </citation>
    <scope>NUCLEOTIDE SEQUENCE [LARGE SCALE GENOMIC DNA]</scope>
    <source>
        <strain evidence="3">CDC 1551 / Oshkosh</strain>
    </source>
</reference>
<feature type="compositionally biased region" description="Basic and acidic residues" evidence="1">
    <location>
        <begin position="137"/>
        <end position="152"/>
    </location>
</feature>
<organism evidence="2 3">
    <name type="scientific">Mycobacterium tuberculosis (strain CDC 1551 / Oshkosh)</name>
    <dbReference type="NCBI Taxonomy" id="83331"/>
    <lineage>
        <taxon>Bacteria</taxon>
        <taxon>Bacillati</taxon>
        <taxon>Actinomycetota</taxon>
        <taxon>Actinomycetes</taxon>
        <taxon>Mycobacteriales</taxon>
        <taxon>Mycobacteriaceae</taxon>
        <taxon>Mycobacterium</taxon>
        <taxon>Mycobacterium tuberculosis complex</taxon>
    </lineage>
</organism>